<keyword evidence="6" id="KW-0798">TonB box</keyword>
<evidence type="ECO:0000313" key="12">
    <source>
        <dbReference type="Proteomes" id="UP000199520"/>
    </source>
</evidence>
<evidence type="ECO:0000256" key="9">
    <source>
        <dbReference type="ARBA" id="ARBA00023237"/>
    </source>
</evidence>
<keyword evidence="8 11" id="KW-0675">Receptor</keyword>
<dbReference type="Proteomes" id="UP000199520">
    <property type="component" value="Unassembled WGS sequence"/>
</dbReference>
<dbReference type="InterPro" id="IPR000531">
    <property type="entry name" value="Beta-barrel_TonB"/>
</dbReference>
<sequence length="404" mass="47198">MQTKSTVSGNSTLVADNEFRSRRYEGSIDGSWKMAKNHLVEFMFNASRENMKVDTNNFDMWPDYQHSVTGVIDYYRQYFKKDYQTNNYYFQVQDTMTLNRSGNLFFTPVLRAQKMTMDVDLGDPDIGSWKYSYGLGLKKVQNDHWTFRGSYGTYYKFPNWYELFGDGVNVKSRWESYKTNYSDFQLDSTVERGTSWDVSANWQGKAFHADSDVTLSYFNRRAKNLSTYSLDFYGVGYYSNLAAGNIQGLELESKFNWQRWNLLLAATWNDSLITNSGTKPSLVTPAEWQVGSPFPWVPEWEYNVRLSYRFPGDKLTVFGEYHYLDEVGVYYDNAKGLNESLGLTNLGLKYDFNNKIKLTTGVNDLFNQGPDQLRYFQNDVKTYSNSVVYPLQGRTYYMTVQYFF</sequence>
<evidence type="ECO:0000259" key="10">
    <source>
        <dbReference type="Pfam" id="PF00593"/>
    </source>
</evidence>
<evidence type="ECO:0000256" key="1">
    <source>
        <dbReference type="ARBA" id="ARBA00004571"/>
    </source>
</evidence>
<evidence type="ECO:0000256" key="8">
    <source>
        <dbReference type="ARBA" id="ARBA00023170"/>
    </source>
</evidence>
<dbReference type="Gene3D" id="2.40.170.20">
    <property type="entry name" value="TonB-dependent receptor, beta-barrel domain"/>
    <property type="match status" value="1"/>
</dbReference>
<evidence type="ECO:0000313" key="11">
    <source>
        <dbReference type="EMBL" id="SFM00657.1"/>
    </source>
</evidence>
<name>A0A1I4MCI0_9FIRM</name>
<dbReference type="InterPro" id="IPR039426">
    <property type="entry name" value="TonB-dep_rcpt-like"/>
</dbReference>
<dbReference type="PANTHER" id="PTHR30069:SF29">
    <property type="entry name" value="HEMOGLOBIN AND HEMOGLOBIN-HAPTOGLOBIN-BINDING PROTEIN 1-RELATED"/>
    <property type="match status" value="1"/>
</dbReference>
<evidence type="ECO:0000256" key="3">
    <source>
        <dbReference type="ARBA" id="ARBA00022452"/>
    </source>
</evidence>
<keyword evidence="4" id="KW-0812">Transmembrane</keyword>
<keyword evidence="2" id="KW-0813">Transport</keyword>
<dbReference type="GO" id="GO:0009279">
    <property type="term" value="C:cell outer membrane"/>
    <property type="evidence" value="ECO:0007669"/>
    <property type="project" value="UniProtKB-SubCell"/>
</dbReference>
<evidence type="ECO:0000256" key="6">
    <source>
        <dbReference type="ARBA" id="ARBA00023077"/>
    </source>
</evidence>
<dbReference type="InterPro" id="IPR036942">
    <property type="entry name" value="Beta-barrel_TonB_sf"/>
</dbReference>
<keyword evidence="3" id="KW-1134">Transmembrane beta strand</keyword>
<dbReference type="PANTHER" id="PTHR30069">
    <property type="entry name" value="TONB-DEPENDENT OUTER MEMBRANE RECEPTOR"/>
    <property type="match status" value="1"/>
</dbReference>
<dbReference type="SUPFAM" id="SSF56935">
    <property type="entry name" value="Porins"/>
    <property type="match status" value="1"/>
</dbReference>
<accession>A0A1I4MCI0</accession>
<evidence type="ECO:0000256" key="7">
    <source>
        <dbReference type="ARBA" id="ARBA00023136"/>
    </source>
</evidence>
<keyword evidence="12" id="KW-1185">Reference proteome</keyword>
<feature type="domain" description="TonB-dependent receptor-like beta-barrel" evidence="10">
    <location>
        <begin position="39"/>
        <end position="365"/>
    </location>
</feature>
<dbReference type="EMBL" id="FOTS01000032">
    <property type="protein sequence ID" value="SFM00657.1"/>
    <property type="molecule type" value="Genomic_DNA"/>
</dbReference>
<keyword evidence="9" id="KW-0998">Cell outer membrane</keyword>
<keyword evidence="7" id="KW-0472">Membrane</keyword>
<dbReference type="GO" id="GO:0015344">
    <property type="term" value="F:siderophore uptake transmembrane transporter activity"/>
    <property type="evidence" value="ECO:0007669"/>
    <property type="project" value="TreeGrafter"/>
</dbReference>
<organism evidence="11 12">
    <name type="scientific">Pelosinus propionicus DSM 13327</name>
    <dbReference type="NCBI Taxonomy" id="1123291"/>
    <lineage>
        <taxon>Bacteria</taxon>
        <taxon>Bacillati</taxon>
        <taxon>Bacillota</taxon>
        <taxon>Negativicutes</taxon>
        <taxon>Selenomonadales</taxon>
        <taxon>Sporomusaceae</taxon>
        <taxon>Pelosinus</taxon>
    </lineage>
</organism>
<reference evidence="12" key="1">
    <citation type="submission" date="2016-10" db="EMBL/GenBank/DDBJ databases">
        <authorList>
            <person name="Varghese N."/>
            <person name="Submissions S."/>
        </authorList>
    </citation>
    <scope>NUCLEOTIDE SEQUENCE [LARGE SCALE GENOMIC DNA]</scope>
    <source>
        <strain evidence="12">DSM 13327</strain>
    </source>
</reference>
<dbReference type="STRING" id="1123291.SAMN04490355_10324"/>
<protein>
    <submittedName>
        <fullName evidence="11">TonB dependent receptor</fullName>
    </submittedName>
</protein>
<proteinExistence type="predicted"/>
<dbReference type="Pfam" id="PF00593">
    <property type="entry name" value="TonB_dep_Rec_b-barrel"/>
    <property type="match status" value="1"/>
</dbReference>
<evidence type="ECO:0000256" key="2">
    <source>
        <dbReference type="ARBA" id="ARBA00022448"/>
    </source>
</evidence>
<evidence type="ECO:0000256" key="4">
    <source>
        <dbReference type="ARBA" id="ARBA00022692"/>
    </source>
</evidence>
<gene>
    <name evidence="11" type="ORF">SAMN04490355_10324</name>
</gene>
<evidence type="ECO:0000256" key="5">
    <source>
        <dbReference type="ARBA" id="ARBA00022729"/>
    </source>
</evidence>
<dbReference type="AlphaFoldDB" id="A0A1I4MCI0"/>
<keyword evidence="5" id="KW-0732">Signal</keyword>
<dbReference type="GO" id="GO:0044718">
    <property type="term" value="P:siderophore transmembrane transport"/>
    <property type="evidence" value="ECO:0007669"/>
    <property type="project" value="TreeGrafter"/>
</dbReference>
<comment type="subcellular location">
    <subcellularLocation>
        <location evidence="1">Cell outer membrane</location>
        <topology evidence="1">Multi-pass membrane protein</topology>
    </subcellularLocation>
</comment>